<evidence type="ECO:0000256" key="2">
    <source>
        <dbReference type="ARBA" id="ARBA00022475"/>
    </source>
</evidence>
<keyword evidence="3 8" id="KW-0812">Transmembrane</keyword>
<dbReference type="GO" id="GO:0015031">
    <property type="term" value="P:protein transport"/>
    <property type="evidence" value="ECO:0007669"/>
    <property type="project" value="UniProtKB-KW"/>
</dbReference>
<dbReference type="GO" id="GO:0006935">
    <property type="term" value="P:chemotaxis"/>
    <property type="evidence" value="ECO:0007669"/>
    <property type="project" value="InterPro"/>
</dbReference>
<comment type="similarity">
    <text evidence="7">Belongs to the exbB/tolQ family.</text>
</comment>
<evidence type="ECO:0000256" key="5">
    <source>
        <dbReference type="ARBA" id="ARBA00022989"/>
    </source>
</evidence>
<dbReference type="InterPro" id="IPR046786">
    <property type="entry name" value="MotA_N"/>
</dbReference>
<dbReference type="Pfam" id="PF20560">
    <property type="entry name" value="MotA_N"/>
    <property type="match status" value="1"/>
</dbReference>
<evidence type="ECO:0000313" key="12">
    <source>
        <dbReference type="Proteomes" id="UP000032431"/>
    </source>
</evidence>
<dbReference type="HOGENOM" id="CLU_079895_0_0_9"/>
<dbReference type="GO" id="GO:0071978">
    <property type="term" value="P:bacterial-type flagellum-dependent swarming motility"/>
    <property type="evidence" value="ECO:0007669"/>
    <property type="project" value="InterPro"/>
</dbReference>
<dbReference type="OrthoDB" id="9806929at2"/>
<gene>
    <name evidence="11" type="ORF">CCDG5_1800</name>
</gene>
<feature type="transmembrane region" description="Helical" evidence="8">
    <location>
        <begin position="35"/>
        <end position="54"/>
    </location>
</feature>
<feature type="domain" description="MotA/TolQ/ExbB proton channel" evidence="9">
    <location>
        <begin position="102"/>
        <end position="221"/>
    </location>
</feature>
<comment type="subcellular location">
    <subcellularLocation>
        <location evidence="1">Cell membrane</location>
        <topology evidence="1">Multi-pass membrane protein</topology>
    </subcellularLocation>
    <subcellularLocation>
        <location evidence="7">Membrane</location>
        <topology evidence="7">Multi-pass membrane protein</topology>
    </subcellularLocation>
</comment>
<keyword evidence="12" id="KW-1185">Reference proteome</keyword>
<evidence type="ECO:0000256" key="6">
    <source>
        <dbReference type="ARBA" id="ARBA00023136"/>
    </source>
</evidence>
<feature type="domain" description="Motility protein A N-terminal" evidence="10">
    <location>
        <begin position="6"/>
        <end position="93"/>
    </location>
</feature>
<evidence type="ECO:0000256" key="4">
    <source>
        <dbReference type="ARBA" id="ARBA00022779"/>
    </source>
</evidence>
<dbReference type="GO" id="GO:0005886">
    <property type="term" value="C:plasma membrane"/>
    <property type="evidence" value="ECO:0007669"/>
    <property type="project" value="UniProtKB-SubCell"/>
</dbReference>
<evidence type="ECO:0000256" key="1">
    <source>
        <dbReference type="ARBA" id="ARBA00004651"/>
    </source>
</evidence>
<evidence type="ECO:0000259" key="9">
    <source>
        <dbReference type="Pfam" id="PF01618"/>
    </source>
</evidence>
<protein>
    <submittedName>
        <fullName evidence="11">MotA/TolQ/ExbB proton channel</fullName>
    </submittedName>
</protein>
<evidence type="ECO:0000256" key="7">
    <source>
        <dbReference type="RuleBase" id="RU004057"/>
    </source>
</evidence>
<dbReference type="PANTHER" id="PTHR30433:SF3">
    <property type="entry name" value="MOTILITY PROTEIN A"/>
    <property type="match status" value="1"/>
</dbReference>
<keyword evidence="2" id="KW-1003">Cell membrane</keyword>
<dbReference type="InterPro" id="IPR002898">
    <property type="entry name" value="MotA_ExbB_proton_chnl"/>
</dbReference>
<reference evidence="12" key="1">
    <citation type="submission" date="2014-07" db="EMBL/GenBank/DDBJ databases">
        <authorList>
            <person name="Wibberg D."/>
        </authorList>
    </citation>
    <scope>NUCLEOTIDE SEQUENCE [LARGE SCALE GENOMIC DNA]</scope>
    <source>
        <strain evidence="12">DG5</strain>
    </source>
</reference>
<keyword evidence="7" id="KW-0813">Transport</keyword>
<dbReference type="AlphaFoldDB" id="A0A078KR78"/>
<dbReference type="InterPro" id="IPR047055">
    <property type="entry name" value="MotA-like"/>
</dbReference>
<sequence>MNILLILGLIISFGGILLGFILENGQLYMLVKQISPFLIVFGGTFGIALIAFPFRNIKRIPGALKLILLPKKHNYAALVDLLCDIANKARRDGLLSLEAEAERLSDPFIKKGLGYIADGVDPEFLKKVLYNEIESHYKRYEDAAKVFESMGGTAPTMGVLGTVMAMVTVLSGGTEDTNRLVKDIATAFLATFYGIGSANLLWLPIGSQIKVVAEQESDYMEVIVEGLMAIQAGEPSSRLKDRLYAKIGEIKNGTSKPVSQGF</sequence>
<organism evidence="11 12">
    <name type="scientific">[Clostridium] cellulosi</name>
    <dbReference type="NCBI Taxonomy" id="29343"/>
    <lineage>
        <taxon>Bacteria</taxon>
        <taxon>Bacillati</taxon>
        <taxon>Bacillota</taxon>
        <taxon>Clostridia</taxon>
        <taxon>Eubacteriales</taxon>
        <taxon>Oscillospiraceae</taxon>
        <taxon>Oscillospiraceae incertae sedis</taxon>
    </lineage>
</organism>
<keyword evidence="4" id="KW-0283">Flagellar rotation</keyword>
<evidence type="ECO:0000256" key="3">
    <source>
        <dbReference type="ARBA" id="ARBA00022692"/>
    </source>
</evidence>
<accession>A0A078KR78</accession>
<evidence type="ECO:0000313" key="11">
    <source>
        <dbReference type="EMBL" id="CDZ24898.1"/>
    </source>
</evidence>
<proteinExistence type="inferred from homology"/>
<dbReference type="EMBL" id="LM995447">
    <property type="protein sequence ID" value="CDZ24898.1"/>
    <property type="molecule type" value="Genomic_DNA"/>
</dbReference>
<feature type="transmembrane region" description="Helical" evidence="8">
    <location>
        <begin position="184"/>
        <end position="203"/>
    </location>
</feature>
<evidence type="ECO:0000259" key="10">
    <source>
        <dbReference type="Pfam" id="PF20560"/>
    </source>
</evidence>
<evidence type="ECO:0000256" key="8">
    <source>
        <dbReference type="SAM" id="Phobius"/>
    </source>
</evidence>
<keyword evidence="7" id="KW-0653">Protein transport</keyword>
<name>A0A078KR78_9FIRM</name>
<dbReference type="Pfam" id="PF01618">
    <property type="entry name" value="MotA_ExbB"/>
    <property type="match status" value="1"/>
</dbReference>
<dbReference type="KEGG" id="ccel:CCDG5_1800"/>
<keyword evidence="6 8" id="KW-0472">Membrane</keyword>
<keyword evidence="5 8" id="KW-1133">Transmembrane helix</keyword>
<dbReference type="STRING" id="29343.CCDG5_1800"/>
<dbReference type="Proteomes" id="UP000032431">
    <property type="component" value="Chromosome I"/>
</dbReference>
<dbReference type="PANTHER" id="PTHR30433">
    <property type="entry name" value="CHEMOTAXIS PROTEIN MOTA"/>
    <property type="match status" value="1"/>
</dbReference>
<feature type="transmembrane region" description="Helical" evidence="8">
    <location>
        <begin position="154"/>
        <end position="172"/>
    </location>
</feature>
<dbReference type="PATRIC" id="fig|29343.3.peg.1889"/>